<accession>A0ABU7CDX8</accession>
<evidence type="ECO:0000313" key="3">
    <source>
        <dbReference type="Proteomes" id="UP001345963"/>
    </source>
</evidence>
<protein>
    <submittedName>
        <fullName evidence="2">Uncharacterized protein</fullName>
    </submittedName>
</protein>
<keyword evidence="3" id="KW-1185">Reference proteome</keyword>
<evidence type="ECO:0000313" key="2">
    <source>
        <dbReference type="EMBL" id="MED6259888.1"/>
    </source>
</evidence>
<comment type="caution">
    <text evidence="2">The sequence shown here is derived from an EMBL/GenBank/DDBJ whole genome shotgun (WGS) entry which is preliminary data.</text>
</comment>
<feature type="region of interest" description="Disordered" evidence="1">
    <location>
        <begin position="17"/>
        <end position="51"/>
    </location>
</feature>
<dbReference type="EMBL" id="JAHUTI010088533">
    <property type="protein sequence ID" value="MED6259888.1"/>
    <property type="molecule type" value="Genomic_DNA"/>
</dbReference>
<name>A0ABU7CDX8_9TELE</name>
<sequence>MKKVSRVEKKLRLAIVNTKPTKRATKTQRSHHRSMRGKPSEVISSLNTEESFPGSLPEMALMVREMIQKKRESAKVAHSTIISVIILKYSFDKMSSSESMMAKR</sequence>
<proteinExistence type="predicted"/>
<reference evidence="2 3" key="1">
    <citation type="submission" date="2021-07" db="EMBL/GenBank/DDBJ databases">
        <authorList>
            <person name="Palmer J.M."/>
        </authorList>
    </citation>
    <scope>NUCLEOTIDE SEQUENCE [LARGE SCALE GENOMIC DNA]</scope>
    <source>
        <strain evidence="2 3">AT_MEX2019</strain>
        <tissue evidence="2">Muscle</tissue>
    </source>
</reference>
<evidence type="ECO:0000256" key="1">
    <source>
        <dbReference type="SAM" id="MobiDB-lite"/>
    </source>
</evidence>
<dbReference type="Proteomes" id="UP001345963">
    <property type="component" value="Unassembled WGS sequence"/>
</dbReference>
<gene>
    <name evidence="2" type="ORF">ATANTOWER_009081</name>
</gene>
<feature type="compositionally biased region" description="Basic residues" evidence="1">
    <location>
        <begin position="20"/>
        <end position="36"/>
    </location>
</feature>
<organism evidence="2 3">
    <name type="scientific">Ataeniobius toweri</name>
    <dbReference type="NCBI Taxonomy" id="208326"/>
    <lineage>
        <taxon>Eukaryota</taxon>
        <taxon>Metazoa</taxon>
        <taxon>Chordata</taxon>
        <taxon>Craniata</taxon>
        <taxon>Vertebrata</taxon>
        <taxon>Euteleostomi</taxon>
        <taxon>Actinopterygii</taxon>
        <taxon>Neopterygii</taxon>
        <taxon>Teleostei</taxon>
        <taxon>Neoteleostei</taxon>
        <taxon>Acanthomorphata</taxon>
        <taxon>Ovalentaria</taxon>
        <taxon>Atherinomorphae</taxon>
        <taxon>Cyprinodontiformes</taxon>
        <taxon>Goodeidae</taxon>
        <taxon>Ataeniobius</taxon>
    </lineage>
</organism>